<dbReference type="EMBL" id="FPHF01000054">
    <property type="protein sequence ID" value="SFV60023.1"/>
    <property type="molecule type" value="Genomic_DNA"/>
</dbReference>
<feature type="transmembrane region" description="Helical" evidence="1">
    <location>
        <begin position="59"/>
        <end position="81"/>
    </location>
</feature>
<sequence>MKLISIIIAAILGLTYGQYYYGFIFSQKICLFAGLTLVMPTLFNVQLSDIKLVFDYKGLLLKAMLVNYIALPLIALGIGLLTDSFGIAAGLFLLSVLSGGGMVMHWIKNSNSNTSIGFILLFINILLVTLSLLMLHTFGIYTSEYFGESYMDGANISNFAKAVIMLLIVIPFIVSRVIIFIKPLKDFISAKQGLISNISIFLIVFYLFGLQSSQSLFELYDFEPELIYISIVAVIAFYAAVFTLARLVYDLESPQERAAFWHSITRYITLALVISTFSTGTFGVAMLVPIMFAYIIQIPFSVLIDKYMFK</sequence>
<feature type="transmembrane region" description="Helical" evidence="1">
    <location>
        <begin position="226"/>
        <end position="247"/>
    </location>
</feature>
<dbReference type="Gene3D" id="1.20.1530.20">
    <property type="match status" value="1"/>
</dbReference>
<protein>
    <submittedName>
        <fullName evidence="2">Arsenical-resistance protein ACR3</fullName>
    </submittedName>
</protein>
<gene>
    <name evidence="2" type="ORF">MNB_SM-4-750</name>
</gene>
<feature type="transmembrane region" description="Helical" evidence="1">
    <location>
        <begin position="162"/>
        <end position="181"/>
    </location>
</feature>
<dbReference type="AlphaFoldDB" id="A0A1W1C2N4"/>
<proteinExistence type="predicted"/>
<name>A0A1W1C2N4_9ZZZZ</name>
<accession>A0A1W1C2N4</accession>
<keyword evidence="1" id="KW-0812">Transmembrane</keyword>
<feature type="transmembrane region" description="Helical" evidence="1">
    <location>
        <begin position="87"/>
        <end position="107"/>
    </location>
</feature>
<organism evidence="2">
    <name type="scientific">hydrothermal vent metagenome</name>
    <dbReference type="NCBI Taxonomy" id="652676"/>
    <lineage>
        <taxon>unclassified sequences</taxon>
        <taxon>metagenomes</taxon>
        <taxon>ecological metagenomes</taxon>
    </lineage>
</organism>
<feature type="transmembrane region" description="Helical" evidence="1">
    <location>
        <begin position="193"/>
        <end position="214"/>
    </location>
</feature>
<evidence type="ECO:0000313" key="2">
    <source>
        <dbReference type="EMBL" id="SFV60023.1"/>
    </source>
</evidence>
<keyword evidence="1" id="KW-1133">Transmembrane helix</keyword>
<dbReference type="InterPro" id="IPR038770">
    <property type="entry name" value="Na+/solute_symporter_sf"/>
</dbReference>
<reference evidence="2" key="1">
    <citation type="submission" date="2016-10" db="EMBL/GenBank/DDBJ databases">
        <authorList>
            <person name="de Groot N.N."/>
        </authorList>
    </citation>
    <scope>NUCLEOTIDE SEQUENCE</scope>
</reference>
<keyword evidence="1" id="KW-0472">Membrane</keyword>
<feature type="transmembrane region" description="Helical" evidence="1">
    <location>
        <begin position="27"/>
        <end position="47"/>
    </location>
</feature>
<evidence type="ECO:0000256" key="1">
    <source>
        <dbReference type="SAM" id="Phobius"/>
    </source>
</evidence>
<feature type="transmembrane region" description="Helical" evidence="1">
    <location>
        <begin position="119"/>
        <end position="142"/>
    </location>
</feature>